<evidence type="ECO:0000313" key="7">
    <source>
        <dbReference type="Proteomes" id="UP001330812"/>
    </source>
</evidence>
<dbReference type="Pfam" id="PF13193">
    <property type="entry name" value="AMP-binding_C"/>
    <property type="match status" value="1"/>
</dbReference>
<dbReference type="Gene3D" id="3.40.50.980">
    <property type="match status" value="1"/>
</dbReference>
<dbReference type="Proteomes" id="UP001330812">
    <property type="component" value="Chromosome"/>
</dbReference>
<feature type="domain" description="AMP-binding enzyme C-terminal" evidence="5">
    <location>
        <begin position="602"/>
        <end position="674"/>
    </location>
</feature>
<sequence length="713" mass="74295">MSATIPELLDRCAATAGSREVVFPDGRVTYAELAARARRWAGALWEHGIRPGDHVGVLLTGGVASVTTWLAAAYLGAVTVPVNPRLKAAELGTILAHADVRLLFADPALGAVLAEALPGLSPGSAADPALGSRLGVAEPAADPAPASSRPGVTDSATGSTPTHSQPGLTEPAPDPAPTDSRPELTDPGFRAVSADMPPEFTEPAADPAPVGSRLGVTEPAADPAPTHSRPELTDPGFRAVSADMPPEFTEPASDRELAGTTSDPTPPVANASRRLHASGPGPGSVGTRTGLPASRPLSLRAAPVLRTMVALGSGVVPAGWVSLAAFEAVAGEPPPVTVRAEDPALILYTSGTTAQPNGCVHDNASLVAEGEAVAERLELRPDDRFWTALPMFHCGGYDVALAALAAGCAMVHTGPFEPGAALRQLAEERCTVAFPAFETIWLRVLDHADFPRTDLSALRLVLNVGAPERLRAMQARIEPAVQMSSLGSTESLGFCCVGSPADPADVRATTSGKVLRHMEVRVVDPATRRPVPPGTRGELQFRGTSRFSHYHRDPALTADRVDDAGWFSTGDLVVADPSGRLSFVSRLKDMLKVGGENVSAAEVEDCLATHPACGLVQVVAAPDARLGEVAAAYVQLRPGEAATEAALIAHCLGRIATFKVPRYVRFVTDWPMSGTKIQKFHLRARIAADLAAAGITEAPRLSSRTARPPEGDR</sequence>
<dbReference type="CDD" id="cd04433">
    <property type="entry name" value="AFD_class_I"/>
    <property type="match status" value="1"/>
</dbReference>
<feature type="region of interest" description="Disordered" evidence="3">
    <location>
        <begin position="136"/>
        <end position="294"/>
    </location>
</feature>
<accession>A0ABZ1IJ86</accession>
<organism evidence="6 7">
    <name type="scientific">Amycolatopsis rhabdoformis</name>
    <dbReference type="NCBI Taxonomy" id="1448059"/>
    <lineage>
        <taxon>Bacteria</taxon>
        <taxon>Bacillati</taxon>
        <taxon>Actinomycetota</taxon>
        <taxon>Actinomycetes</taxon>
        <taxon>Pseudonocardiales</taxon>
        <taxon>Pseudonocardiaceae</taxon>
        <taxon>Amycolatopsis</taxon>
    </lineage>
</organism>
<evidence type="ECO:0000256" key="1">
    <source>
        <dbReference type="ARBA" id="ARBA00006432"/>
    </source>
</evidence>
<comment type="similarity">
    <text evidence="1">Belongs to the ATP-dependent AMP-binding enzyme family.</text>
</comment>
<dbReference type="Pfam" id="PF00501">
    <property type="entry name" value="AMP-binding"/>
    <property type="match status" value="2"/>
</dbReference>
<dbReference type="PANTHER" id="PTHR43201:SF5">
    <property type="entry name" value="MEDIUM-CHAIN ACYL-COA LIGASE ACSF2, MITOCHONDRIAL"/>
    <property type="match status" value="1"/>
</dbReference>
<feature type="domain" description="AMP-dependent synthetase/ligase" evidence="4">
    <location>
        <begin position="12"/>
        <end position="109"/>
    </location>
</feature>
<evidence type="ECO:0000259" key="5">
    <source>
        <dbReference type="Pfam" id="PF13193"/>
    </source>
</evidence>
<dbReference type="Gene3D" id="3.40.50.12780">
    <property type="entry name" value="N-terminal domain of ligase-like"/>
    <property type="match status" value="1"/>
</dbReference>
<dbReference type="InterPro" id="IPR045851">
    <property type="entry name" value="AMP-bd_C_sf"/>
</dbReference>
<reference evidence="6 7" key="1">
    <citation type="journal article" date="2015" name="Int. J. Syst. Evol. Microbiol.">
        <title>Amycolatopsis rhabdoformis sp. nov., an actinomycete isolated from a tropical forest soil.</title>
        <authorList>
            <person name="Souza W.R."/>
            <person name="Silva R.E."/>
            <person name="Goodfellow M."/>
            <person name="Busarakam K."/>
            <person name="Figueiro F.S."/>
            <person name="Ferreira D."/>
            <person name="Rodrigues-Filho E."/>
            <person name="Moraes L.A.B."/>
            <person name="Zucchi T.D."/>
        </authorList>
    </citation>
    <scope>NUCLEOTIDE SEQUENCE [LARGE SCALE GENOMIC DNA]</scope>
    <source>
        <strain evidence="6 7">NCIMB 14900</strain>
    </source>
</reference>
<dbReference type="InterPro" id="IPR025110">
    <property type="entry name" value="AMP-bd_C"/>
</dbReference>
<dbReference type="PANTHER" id="PTHR43201">
    <property type="entry name" value="ACYL-COA SYNTHETASE"/>
    <property type="match status" value="1"/>
</dbReference>
<evidence type="ECO:0000259" key="4">
    <source>
        <dbReference type="Pfam" id="PF00501"/>
    </source>
</evidence>
<dbReference type="InterPro" id="IPR042099">
    <property type="entry name" value="ANL_N_sf"/>
</dbReference>
<dbReference type="RefSeq" id="WP_326837043.1">
    <property type="nucleotide sequence ID" value="NZ_CP142149.1"/>
</dbReference>
<dbReference type="InterPro" id="IPR000873">
    <property type="entry name" value="AMP-dep_synth/lig_dom"/>
</dbReference>
<gene>
    <name evidence="6" type="ORF">VSH64_19410</name>
</gene>
<feature type="domain" description="AMP-dependent synthetase/ligase" evidence="4">
    <location>
        <begin position="325"/>
        <end position="550"/>
    </location>
</feature>
<protein>
    <submittedName>
        <fullName evidence="6">AMP-binding protein</fullName>
    </submittedName>
</protein>
<feature type="compositionally biased region" description="Low complexity" evidence="3">
    <location>
        <begin position="137"/>
        <end position="146"/>
    </location>
</feature>
<evidence type="ECO:0000313" key="6">
    <source>
        <dbReference type="EMBL" id="WSE34243.1"/>
    </source>
</evidence>
<dbReference type="SUPFAM" id="SSF56801">
    <property type="entry name" value="Acetyl-CoA synthetase-like"/>
    <property type="match status" value="1"/>
</dbReference>
<name>A0ABZ1IJ86_9PSEU</name>
<keyword evidence="7" id="KW-1185">Reference proteome</keyword>
<proteinExistence type="inferred from homology"/>
<evidence type="ECO:0000256" key="2">
    <source>
        <dbReference type="ARBA" id="ARBA00022598"/>
    </source>
</evidence>
<keyword evidence="2" id="KW-0436">Ligase</keyword>
<feature type="compositionally biased region" description="Polar residues" evidence="3">
    <location>
        <begin position="154"/>
        <end position="167"/>
    </location>
</feature>
<dbReference type="Gene3D" id="3.30.300.30">
    <property type="match status" value="1"/>
</dbReference>
<evidence type="ECO:0000256" key="3">
    <source>
        <dbReference type="SAM" id="MobiDB-lite"/>
    </source>
</evidence>
<dbReference type="EMBL" id="CP142149">
    <property type="protein sequence ID" value="WSE34243.1"/>
    <property type="molecule type" value="Genomic_DNA"/>
</dbReference>